<proteinExistence type="predicted"/>
<reference evidence="1 2" key="1">
    <citation type="submission" date="2020-02" db="EMBL/GenBank/DDBJ databases">
        <title>Streptomyces malaysiensis DSM14702 (JHCC583434, PFL_A843) Genome sequencing and assembly.</title>
        <authorList>
            <person name="Samborskyy M."/>
        </authorList>
    </citation>
    <scope>NUCLEOTIDE SEQUENCE [LARGE SCALE GENOMIC DNA]</scope>
    <source>
        <strain evidence="1 2">DSM 14702</strain>
    </source>
</reference>
<dbReference type="InterPro" id="IPR011989">
    <property type="entry name" value="ARM-like"/>
</dbReference>
<dbReference type="Proteomes" id="UP000536624">
    <property type="component" value="Unassembled WGS sequence"/>
</dbReference>
<sequence>MKEDYAALLDFLGRGDVADEIMGFVLMFAAQGNERPDLKVVLRALHARGAQNFASLGRPFVANSSVEIRGEALGFLYDCDSPEAGSIFLDRLLEETDPELIQFIIDGLVMWHYVAATPGLLSLSEDPAHPAEVRAAARDALANLAADTEL</sequence>
<dbReference type="EMBL" id="JAALLH010000002">
    <property type="protein sequence ID" value="NIY70621.1"/>
    <property type="molecule type" value="Genomic_DNA"/>
</dbReference>
<evidence type="ECO:0000313" key="2">
    <source>
        <dbReference type="Proteomes" id="UP000536624"/>
    </source>
</evidence>
<organism evidence="1 2">
    <name type="scientific">Streptomyces malaysiensis</name>
    <dbReference type="NCBI Taxonomy" id="92644"/>
    <lineage>
        <taxon>Bacteria</taxon>
        <taxon>Bacillati</taxon>
        <taxon>Actinomycetota</taxon>
        <taxon>Actinomycetes</taxon>
        <taxon>Kitasatosporales</taxon>
        <taxon>Streptomycetaceae</taxon>
        <taxon>Streptomyces</taxon>
        <taxon>Streptomyces violaceusniger group</taxon>
    </lineage>
</organism>
<gene>
    <name evidence="1" type="ORF">SMALB_8752</name>
</gene>
<name>A0A7X5XCC0_STRMQ</name>
<dbReference type="AlphaFoldDB" id="A0A7X5XCC0"/>
<comment type="caution">
    <text evidence="1">The sequence shown here is derived from an EMBL/GenBank/DDBJ whole genome shotgun (WGS) entry which is preliminary data.</text>
</comment>
<evidence type="ECO:0000313" key="1">
    <source>
        <dbReference type="EMBL" id="NIY70621.1"/>
    </source>
</evidence>
<accession>A0A7X5XCC0</accession>
<protein>
    <submittedName>
        <fullName evidence="1">MerR family transcriptional regulator</fullName>
    </submittedName>
</protein>
<dbReference type="Gene3D" id="1.25.10.10">
    <property type="entry name" value="Leucine-rich Repeat Variant"/>
    <property type="match status" value="1"/>
</dbReference>